<dbReference type="EMBL" id="JACYNR010000003">
    <property type="protein sequence ID" value="MBD8125586.1"/>
    <property type="molecule type" value="Genomic_DNA"/>
</dbReference>
<protein>
    <submittedName>
        <fullName evidence="1">Uncharacterized protein</fullName>
    </submittedName>
</protein>
<gene>
    <name evidence="1" type="ORF">IFT41_05555</name>
</gene>
<comment type="caution">
    <text evidence="1">The sequence shown here is derived from an EMBL/GenBank/DDBJ whole genome shotgun (WGS) entry which is preliminary data.</text>
</comment>
<evidence type="ECO:0000313" key="2">
    <source>
        <dbReference type="Proteomes" id="UP000610459"/>
    </source>
</evidence>
<dbReference type="Proteomes" id="UP000610459">
    <property type="component" value="Unassembled WGS sequence"/>
</dbReference>
<proteinExistence type="predicted"/>
<evidence type="ECO:0000313" key="1">
    <source>
        <dbReference type="EMBL" id="MBD8125586.1"/>
    </source>
</evidence>
<name>A0ACC5PKZ8_ENTAG</name>
<accession>A0ACC5PKZ8</accession>
<sequence>MEMWKHKFELKKDRWVYVPTREIANLGKKIHQYLMFKWNTPLHFYHLRDGGHVTAAKLHTGNKFFALIDIQDFFNCTTQSRVTRELKKFIPYAEARKLAKLSTVIIPNIQPVRRAIPYGFPQSPILATLCFNNSHAGGVISSIIKSGQVRISVYMDDIIISGNDVAVLNQEFEKVLTALVKSKYEINEKKKKLPSLEIKVFNMLLSHNSLRVAPERMIAFVQAYAKSESDDERGGIARYVYSVNEQQARRHFPKHMPDYE</sequence>
<reference evidence="1 2" key="1">
    <citation type="journal article" date="2020" name="FEMS Microbiol. Ecol.">
        <title>Temporal dynamics of bacterial communities during seed development and maturation.</title>
        <authorList>
            <person name="Chesneau G."/>
            <person name="Torres-Cortes G."/>
            <person name="Briand M."/>
            <person name="Darrasse A."/>
            <person name="Preveaux A."/>
            <person name="Marais C."/>
            <person name="Jacques M.A."/>
            <person name="Shade A."/>
            <person name="Barret M."/>
        </authorList>
    </citation>
    <scope>NUCLEOTIDE SEQUENCE [LARGE SCALE GENOMIC DNA]</scope>
    <source>
        <strain evidence="1 2">CFBP13709</strain>
    </source>
</reference>
<organism evidence="1 2">
    <name type="scientific">Enterobacter agglomerans</name>
    <name type="common">Erwinia herbicola</name>
    <name type="synonym">Pantoea agglomerans</name>
    <dbReference type="NCBI Taxonomy" id="549"/>
    <lineage>
        <taxon>Bacteria</taxon>
        <taxon>Pseudomonadati</taxon>
        <taxon>Pseudomonadota</taxon>
        <taxon>Gammaproteobacteria</taxon>
        <taxon>Enterobacterales</taxon>
        <taxon>Erwiniaceae</taxon>
        <taxon>Pantoea</taxon>
        <taxon>Pantoea agglomerans group</taxon>
    </lineage>
</organism>
<keyword evidence="2" id="KW-1185">Reference proteome</keyword>